<protein>
    <submittedName>
        <fullName evidence="1">Uncharacterized protein</fullName>
    </submittedName>
</protein>
<name>A0AAW6AZY4_CLOSY</name>
<dbReference type="AlphaFoldDB" id="A0AAW6AZY4"/>
<accession>A0AAW6AZY4</accession>
<proteinExistence type="predicted"/>
<evidence type="ECO:0000313" key="2">
    <source>
        <dbReference type="Proteomes" id="UP001300871"/>
    </source>
</evidence>
<dbReference type="Proteomes" id="UP001300871">
    <property type="component" value="Unassembled WGS sequence"/>
</dbReference>
<dbReference type="RefSeq" id="WP_150028387.1">
    <property type="nucleotide sequence ID" value="NZ_JANKAG010000014.1"/>
</dbReference>
<dbReference type="EMBL" id="JAQLGM010000076">
    <property type="protein sequence ID" value="MDB2002508.1"/>
    <property type="molecule type" value="Genomic_DNA"/>
</dbReference>
<reference evidence="1" key="1">
    <citation type="submission" date="2023-01" db="EMBL/GenBank/DDBJ databases">
        <title>Human gut microbiome strain richness.</title>
        <authorList>
            <person name="Chen-Liaw A."/>
        </authorList>
    </citation>
    <scope>NUCLEOTIDE SEQUENCE</scope>
    <source>
        <strain evidence="1">B1_m1001713B170214d0_201011</strain>
    </source>
</reference>
<evidence type="ECO:0000313" key="1">
    <source>
        <dbReference type="EMBL" id="MDB2002508.1"/>
    </source>
</evidence>
<comment type="caution">
    <text evidence="1">The sequence shown here is derived from an EMBL/GenBank/DDBJ whole genome shotgun (WGS) entry which is preliminary data.</text>
</comment>
<organism evidence="1 2">
    <name type="scientific">Clostridium symbiosum</name>
    <name type="common">Bacteroides symbiosus</name>
    <dbReference type="NCBI Taxonomy" id="1512"/>
    <lineage>
        <taxon>Bacteria</taxon>
        <taxon>Bacillati</taxon>
        <taxon>Bacillota</taxon>
        <taxon>Clostridia</taxon>
        <taxon>Lachnospirales</taxon>
        <taxon>Lachnospiraceae</taxon>
        <taxon>Otoolea</taxon>
    </lineage>
</organism>
<gene>
    <name evidence="1" type="ORF">PM006_20110</name>
</gene>
<dbReference type="GeneID" id="57970696"/>
<sequence>MSKEQKKTLYSGTLVALAQEIEEFHGVVALRLHKTGRSYPMVLFGDACYTQFGPKCVGKKIVWAREVTKAELRTEYPETWLVYQNSRAMAEDFSPHLAKKLTKAMDEYRLLVLHHMNDGSEYLVQAKSVEVLKKPPELKDAWEYTVVPEAEQVE</sequence>